<protein>
    <submittedName>
        <fullName evidence="2">Regulatory protein YycH of two-component signal transduction system YycFG</fullName>
    </submittedName>
</protein>
<sequence length="427" mass="49286">MKLESVKTFILCVLVGLSLLLTFGLWTYQPNNELTYDTSYVNEVDIGGIEETKKSLIEPRSIIFHNNGRYFSYTDPLNSQNLYKDMQSWVLYDLTVSDASIPSNKYMVELIFPDAIPVKMLPSLFTLNKDEPLPNWSFKRIFITFDPSATTLHVTFLSVDERKQATAMIDNTGKYDLLWSALSQFDDLSEYVLFEPGDEKIYLPKNDVQMKKRSMAVKGTDPDMLVNALFSNPSLVSANVGEAYFTDGQRGLSVMHDEKNMEFINPINPNFDPMDPADLLDSSISNVNEHKGWTNTYKLEKIDRSANSLRFRMRYDGYPVYNRNDLSVIEQVWREQELHQYRRPLFILNNSLGEDPVTLPSGSDVIFFLQNESEYEIDKISDIQVGYQLSYLDNATYSLMLEPAWYVNYKGHWQEIKMNDDRDKGGN</sequence>
<comment type="caution">
    <text evidence="2">The sequence shown here is derived from an EMBL/GenBank/DDBJ whole genome shotgun (WGS) entry which is preliminary data.</text>
</comment>
<dbReference type="Gene3D" id="3.30.310.160">
    <property type="entry name" value="YycH protein, domain 2"/>
    <property type="match status" value="1"/>
</dbReference>
<keyword evidence="3" id="KW-1185">Reference proteome</keyword>
<dbReference type="Proteomes" id="UP001519294">
    <property type="component" value="Unassembled WGS sequence"/>
</dbReference>
<name>A0ABS4S917_9BACI</name>
<accession>A0ABS4S917</accession>
<evidence type="ECO:0000259" key="1">
    <source>
        <dbReference type="Pfam" id="PF07435"/>
    </source>
</evidence>
<dbReference type="InterPro" id="IPR042274">
    <property type="entry name" value="YycH/YycI_2"/>
</dbReference>
<dbReference type="Pfam" id="PF07435">
    <property type="entry name" value="YycH"/>
    <property type="match status" value="1"/>
</dbReference>
<reference evidence="2 3" key="1">
    <citation type="submission" date="2021-03" db="EMBL/GenBank/DDBJ databases">
        <title>Genomic Encyclopedia of Type Strains, Phase IV (KMG-IV): sequencing the most valuable type-strain genomes for metagenomic binning, comparative biology and taxonomic classification.</title>
        <authorList>
            <person name="Goeker M."/>
        </authorList>
    </citation>
    <scope>NUCLEOTIDE SEQUENCE [LARGE SCALE GENOMIC DNA]</scope>
    <source>
        <strain evidence="2 3">DSM 25790</strain>
    </source>
</reference>
<evidence type="ECO:0000313" key="2">
    <source>
        <dbReference type="EMBL" id="MBP2257465.1"/>
    </source>
</evidence>
<dbReference type="EMBL" id="JAGIKX010000009">
    <property type="protein sequence ID" value="MBP2257465.1"/>
    <property type="molecule type" value="Genomic_DNA"/>
</dbReference>
<proteinExistence type="predicted"/>
<dbReference type="InterPro" id="IPR009996">
    <property type="entry name" value="YycH"/>
</dbReference>
<evidence type="ECO:0000313" key="3">
    <source>
        <dbReference type="Proteomes" id="UP001519294"/>
    </source>
</evidence>
<organism evidence="2 3">
    <name type="scientific">Virgibacillus alimentarius</name>
    <dbReference type="NCBI Taxonomy" id="698769"/>
    <lineage>
        <taxon>Bacteria</taxon>
        <taxon>Bacillati</taxon>
        <taxon>Bacillota</taxon>
        <taxon>Bacilli</taxon>
        <taxon>Bacillales</taxon>
        <taxon>Bacillaceae</taxon>
        <taxon>Virgibacillus</taxon>
    </lineage>
</organism>
<dbReference type="Gene3D" id="3.10.450.310">
    <property type="match status" value="1"/>
</dbReference>
<feature type="domain" description="Regulatory protein YycH" evidence="1">
    <location>
        <begin position="4"/>
        <end position="419"/>
    </location>
</feature>
<gene>
    <name evidence="2" type="ORF">J2Z81_001413</name>
</gene>
<dbReference type="CDD" id="cd15787">
    <property type="entry name" value="YycH_N"/>
    <property type="match status" value="1"/>
</dbReference>
<dbReference type="RefSeq" id="WP_029265854.1">
    <property type="nucleotide sequence ID" value="NZ_JAGIKX010000009.1"/>
</dbReference>